<name>A0A7H0HXW1_9ACTN</name>
<protein>
    <submittedName>
        <fullName evidence="1">Uncharacterized protein</fullName>
    </submittedName>
</protein>
<reference evidence="1 2" key="1">
    <citation type="submission" date="2020-08" db="EMBL/GenBank/DDBJ databases">
        <title>A novel species.</title>
        <authorList>
            <person name="Gao J."/>
        </authorList>
    </citation>
    <scope>NUCLEOTIDE SEQUENCE [LARGE SCALE GENOMIC DNA]</scope>
    <source>
        <strain evidence="1 2">CRPJ-33</strain>
    </source>
</reference>
<dbReference type="EMBL" id="CP060825">
    <property type="protein sequence ID" value="QNP65377.1"/>
    <property type="molecule type" value="Genomic_DNA"/>
</dbReference>
<dbReference type="Proteomes" id="UP000516230">
    <property type="component" value="Chromosome"/>
</dbReference>
<dbReference type="AlphaFoldDB" id="A0A7H0HXW1"/>
<dbReference type="KEGG" id="sgj:IAG43_22245"/>
<keyword evidence="2" id="KW-1185">Reference proteome</keyword>
<proteinExistence type="predicted"/>
<evidence type="ECO:0000313" key="1">
    <source>
        <dbReference type="EMBL" id="QNP65377.1"/>
    </source>
</evidence>
<sequence>MSDAPTEDTAPGGAPHPPGRVLWSSPLRFSLWMYGIGHSQLLVRSQNGQGIDDEALGLRFEAVERLNVGRSFRGLSLETADETVLAEIAATGVLKPRPNPLLTLVLRSEDSLGWVVCSKVAVGVSRFTGDRPGFLLDPVHFRTRAMRPG</sequence>
<gene>
    <name evidence="1" type="ORF">IAG43_22245</name>
</gene>
<evidence type="ECO:0000313" key="2">
    <source>
        <dbReference type="Proteomes" id="UP000516230"/>
    </source>
</evidence>
<dbReference type="RefSeq" id="WP_187742458.1">
    <property type="nucleotide sequence ID" value="NZ_CP060825.1"/>
</dbReference>
<accession>A0A7H0HXW1</accession>
<organism evidence="1 2">
    <name type="scientific">Streptomyces genisteinicus</name>
    <dbReference type="NCBI Taxonomy" id="2768068"/>
    <lineage>
        <taxon>Bacteria</taxon>
        <taxon>Bacillati</taxon>
        <taxon>Actinomycetota</taxon>
        <taxon>Actinomycetes</taxon>
        <taxon>Kitasatosporales</taxon>
        <taxon>Streptomycetaceae</taxon>
        <taxon>Streptomyces</taxon>
    </lineage>
</organism>